<proteinExistence type="predicted"/>
<dbReference type="RefSeq" id="WP_089830485.1">
    <property type="nucleotide sequence ID" value="NZ_FNBN01000002.1"/>
</dbReference>
<dbReference type="Pfam" id="PF00501">
    <property type="entry name" value="AMP-binding"/>
    <property type="match status" value="1"/>
</dbReference>
<dbReference type="GO" id="GO:0043041">
    <property type="term" value="P:amino acid activation for nonribosomal peptide biosynthetic process"/>
    <property type="evidence" value="ECO:0007669"/>
    <property type="project" value="TreeGrafter"/>
</dbReference>
<feature type="domain" description="Carrier" evidence="4">
    <location>
        <begin position="891"/>
        <end position="965"/>
    </location>
</feature>
<dbReference type="PROSITE" id="PS00455">
    <property type="entry name" value="AMP_BINDING"/>
    <property type="match status" value="1"/>
</dbReference>
<dbReference type="Gene3D" id="3.30.300.30">
    <property type="match status" value="1"/>
</dbReference>
<dbReference type="SUPFAM" id="SSF47336">
    <property type="entry name" value="ACP-like"/>
    <property type="match status" value="1"/>
</dbReference>
<dbReference type="EMBL" id="FNBN01000002">
    <property type="protein sequence ID" value="SDF55873.1"/>
    <property type="molecule type" value="Genomic_DNA"/>
</dbReference>
<dbReference type="InterPro" id="IPR042099">
    <property type="entry name" value="ANL_N_sf"/>
</dbReference>
<dbReference type="InterPro" id="IPR036736">
    <property type="entry name" value="ACP-like_sf"/>
</dbReference>
<accession>A0A1G7M2I0</accession>
<dbReference type="STRING" id="104663.SAMN04488121_102267"/>
<dbReference type="InterPro" id="IPR045851">
    <property type="entry name" value="AMP-bd_C_sf"/>
</dbReference>
<organism evidence="5 6">
    <name type="scientific">Chitinophaga filiformis</name>
    <name type="common">Myxococcus filiformis</name>
    <name type="synonym">Flexibacter filiformis</name>
    <dbReference type="NCBI Taxonomy" id="104663"/>
    <lineage>
        <taxon>Bacteria</taxon>
        <taxon>Pseudomonadati</taxon>
        <taxon>Bacteroidota</taxon>
        <taxon>Chitinophagia</taxon>
        <taxon>Chitinophagales</taxon>
        <taxon>Chitinophagaceae</taxon>
        <taxon>Chitinophaga</taxon>
    </lineage>
</organism>
<dbReference type="OrthoDB" id="9765680at2"/>
<dbReference type="Gene3D" id="3.30.559.30">
    <property type="entry name" value="Nonribosomal peptide synthetase, condensation domain"/>
    <property type="match status" value="2"/>
</dbReference>
<dbReference type="Gene3D" id="3.40.50.12780">
    <property type="entry name" value="N-terminal domain of ligase-like"/>
    <property type="match status" value="1"/>
</dbReference>
<dbReference type="InterPro" id="IPR020845">
    <property type="entry name" value="AMP-binding_CS"/>
</dbReference>
<dbReference type="Gene3D" id="1.10.1200.10">
    <property type="entry name" value="ACP-like"/>
    <property type="match status" value="1"/>
</dbReference>
<dbReference type="Pfam" id="PF00550">
    <property type="entry name" value="PP-binding"/>
    <property type="match status" value="1"/>
</dbReference>
<dbReference type="InterPro" id="IPR009081">
    <property type="entry name" value="PP-bd_ACP"/>
</dbReference>
<dbReference type="InterPro" id="IPR006162">
    <property type="entry name" value="Ppantetheine_attach_site"/>
</dbReference>
<dbReference type="PANTHER" id="PTHR45527">
    <property type="entry name" value="NONRIBOSOMAL PEPTIDE SYNTHETASE"/>
    <property type="match status" value="1"/>
</dbReference>
<name>A0A1G7M2I0_CHIFI</name>
<protein>
    <submittedName>
        <fullName evidence="5">Non-ribosomal peptide synthase domain TIGR01720/amino acid adenylation domain-containing protein</fullName>
    </submittedName>
</protein>
<gene>
    <name evidence="5" type="ORF">SAMN04488121_102267</name>
</gene>
<dbReference type="GO" id="GO:0003824">
    <property type="term" value="F:catalytic activity"/>
    <property type="evidence" value="ECO:0007669"/>
    <property type="project" value="InterPro"/>
</dbReference>
<dbReference type="GO" id="GO:0031177">
    <property type="term" value="F:phosphopantetheine binding"/>
    <property type="evidence" value="ECO:0007669"/>
    <property type="project" value="TreeGrafter"/>
</dbReference>
<dbReference type="GO" id="GO:0005737">
    <property type="term" value="C:cytoplasm"/>
    <property type="evidence" value="ECO:0007669"/>
    <property type="project" value="TreeGrafter"/>
</dbReference>
<evidence type="ECO:0000259" key="4">
    <source>
        <dbReference type="PROSITE" id="PS50075"/>
    </source>
</evidence>
<evidence type="ECO:0000256" key="3">
    <source>
        <dbReference type="ARBA" id="ARBA00022553"/>
    </source>
</evidence>
<dbReference type="InterPro" id="IPR001242">
    <property type="entry name" value="Condensation_dom"/>
</dbReference>
<evidence type="ECO:0000256" key="1">
    <source>
        <dbReference type="ARBA" id="ARBA00001957"/>
    </source>
</evidence>
<evidence type="ECO:0000313" key="5">
    <source>
        <dbReference type="EMBL" id="SDF55873.1"/>
    </source>
</evidence>
<dbReference type="PROSITE" id="PS00012">
    <property type="entry name" value="PHOSPHOPANTETHEINE"/>
    <property type="match status" value="1"/>
</dbReference>
<dbReference type="Proteomes" id="UP000199045">
    <property type="component" value="Unassembled WGS sequence"/>
</dbReference>
<dbReference type="GO" id="GO:0044550">
    <property type="term" value="P:secondary metabolite biosynthetic process"/>
    <property type="evidence" value="ECO:0007669"/>
    <property type="project" value="TreeGrafter"/>
</dbReference>
<dbReference type="SUPFAM" id="SSF56801">
    <property type="entry name" value="Acetyl-CoA synthetase-like"/>
    <property type="match status" value="1"/>
</dbReference>
<dbReference type="SUPFAM" id="SSF52777">
    <property type="entry name" value="CoA-dependent acyltransferases"/>
    <property type="match status" value="4"/>
</dbReference>
<dbReference type="InterPro" id="IPR023213">
    <property type="entry name" value="CAT-like_dom_sf"/>
</dbReference>
<reference evidence="5 6" key="1">
    <citation type="submission" date="2016-10" db="EMBL/GenBank/DDBJ databases">
        <authorList>
            <person name="de Groot N.N."/>
        </authorList>
    </citation>
    <scope>NUCLEOTIDE SEQUENCE [LARGE SCALE GENOMIC DNA]</scope>
    <source>
        <strain evidence="5 6">DSM 527</strain>
    </source>
</reference>
<evidence type="ECO:0000313" key="6">
    <source>
        <dbReference type="Proteomes" id="UP000199045"/>
    </source>
</evidence>
<comment type="cofactor">
    <cofactor evidence="1">
        <name>pantetheine 4'-phosphate</name>
        <dbReference type="ChEBI" id="CHEBI:47942"/>
    </cofactor>
</comment>
<evidence type="ECO:0000256" key="2">
    <source>
        <dbReference type="ARBA" id="ARBA00022450"/>
    </source>
</evidence>
<dbReference type="Pfam" id="PF00668">
    <property type="entry name" value="Condensation"/>
    <property type="match status" value="1"/>
</dbReference>
<dbReference type="Gene3D" id="3.30.559.10">
    <property type="entry name" value="Chloramphenicol acetyltransferase-like domain"/>
    <property type="match status" value="2"/>
</dbReference>
<keyword evidence="2" id="KW-0596">Phosphopantetheine</keyword>
<dbReference type="PANTHER" id="PTHR45527:SF1">
    <property type="entry name" value="FATTY ACID SYNTHASE"/>
    <property type="match status" value="1"/>
</dbReference>
<keyword evidence="3" id="KW-0597">Phosphoprotein</keyword>
<dbReference type="InterPro" id="IPR000873">
    <property type="entry name" value="AMP-dep_synth/lig_dom"/>
</dbReference>
<dbReference type="NCBIfam" id="TIGR01733">
    <property type="entry name" value="AA-adenyl-dom"/>
    <property type="match status" value="1"/>
</dbReference>
<dbReference type="CDD" id="cd05930">
    <property type="entry name" value="A_NRPS"/>
    <property type="match status" value="1"/>
</dbReference>
<dbReference type="InterPro" id="IPR010071">
    <property type="entry name" value="AA_adenyl_dom"/>
</dbReference>
<sequence>MSIHCISPVQKKYFSLKWDQALLHRALFRITTPVAHDILSRWELLVSRHGILRTVSTYSSNVNIPFQEVTEDDQTILTVIADRASEEEAVISEWQRIAAPDNGEIRLVIFNDNEGAPVYLGIVAPTVWLDSWSLRFLVQQLVTADEPEEDPLQFIQYVEWLESTSAEEAALPQDLEQEPIQINGTLTLQEGMGNPVYDSYITTDLYADEALLDQLEQVAAEKNITPADIWYWAWTNVTSGYLKQGTGAAVYISSGRRFDEFKQIPGPFAKGIYSNFRKEEAQDIMRLKEKRERLDLYREQFEPDTTDNNCTCSFEYLERDHFPGGVLVEMPVCIESLSCHEPFILSFFAEDTAGTTRIILQADRTAIARASLEWIRQTLLDYVSRFISGEIIVSTPDIQPLFGAQIPFEFVPLTDAFIATAGRYPEHIALEWDGGSMSYRDLLRQSRQLAEVLIVQYSIQPGDRVLINMTRTEQLLPVIWAVMLSGATYIPADKQYPAARIKYIMEQSEAKLAITDDKETDKSVSPEKLYQQAALIEVNRQLPRWQPDQPVYILYTSGTTGQPKGCIITMNNLLHYTRWAGHYYFANHPAGTMPLFTPIAFDLTVTTVFCTLLRGAILYICAEDRDVSIHLRNAFSTMNAIKLTPSHIRMLPHLDITHTTIDTCIVGGEALLESDIAILRALYPAMKIYNEYGPTECTVGCIVWNVPVSFNDILIGKPISNTSACIMDAQMEPCTPGIEGEIWIGGSTVGTGYFHDEAKTAARFINGLYKTGDKGYWLPDGNICYTGRNDDMIKLRGYRIERGEITSVMRSVAGVQDAFVIIRHEELVGYYAGAPELDAAIRKEMELQLPPYMHPVSLIALERFPVNVNGKLDIAALPSPEEVRSRQEIVLPNTPQQKLLAQVWETVLQKVPVGIHDHFLGIGGDSIKAIQVVAKMREKGWMLQVGDVLRFPTISQLVNYLKEADSIPADDLADGGAVPLTPLQIKFFRDNTADLHYYNQSVLLQATGKIDANDLNAAVVRLWQTHAGLRTVFPLAGNERIQHVLPAAVVMEGLFIEQDAYDLKGQAQYWQQQFDLETGPLFRCILFHGEEEDYVFLLAHHLIIDGVSWRIILEQLSGNGAPQEHTSGSYLKWSQALRKKADSLTVQELSYWIDMEAKVAEDWTGLAPVEKTYQYFDHLHGELSATTTQQLLSLPLHTMNVTIQEVQLAALTSAIHEWDGRSAITLYLESHGRNSTEDAASFAETIGWFTMKYPVALPCLPAEDMRSGIQQTIAALEKMPGNGEGYLCQRYLAELPARSRGTEPLVTFNYLGQHDTAERQAFTIHPLSPVQQNVGPAIYMPSALYFTLIISEGILQVSLSYHRSLFTKDTATQLLCKYITCLEQFIYALGKGDDMFKKKVAGTAALELNEQEMEEIYNSL</sequence>
<dbReference type="PROSITE" id="PS50075">
    <property type="entry name" value="CARRIER"/>
    <property type="match status" value="1"/>
</dbReference>